<accession>A0ABP3DG32</accession>
<comment type="caution">
    <text evidence="2">The sequence shown here is derived from an EMBL/GenBank/DDBJ whole genome shotgun (WGS) entry which is preliminary data.</text>
</comment>
<sequence length="61" mass="6071">MTVPASVVGLFAALLIALTGAVGGLGWCLAAVLLATVGYLVGAHLDRRIDLGSLLPGRGRG</sequence>
<dbReference type="Proteomes" id="UP001500967">
    <property type="component" value="Unassembled WGS sequence"/>
</dbReference>
<evidence type="ECO:0000313" key="2">
    <source>
        <dbReference type="EMBL" id="GAA0228715.1"/>
    </source>
</evidence>
<protein>
    <submittedName>
        <fullName evidence="2">Uncharacterized protein</fullName>
    </submittedName>
</protein>
<keyword evidence="1" id="KW-0472">Membrane</keyword>
<evidence type="ECO:0000256" key="1">
    <source>
        <dbReference type="SAM" id="Phobius"/>
    </source>
</evidence>
<name>A0ABP3DG32_9ACTN</name>
<dbReference type="EMBL" id="BAAAGX010000006">
    <property type="protein sequence ID" value="GAA0228715.1"/>
    <property type="molecule type" value="Genomic_DNA"/>
</dbReference>
<dbReference type="RefSeq" id="WP_344647770.1">
    <property type="nucleotide sequence ID" value="NZ_BAAAGX010000006.1"/>
</dbReference>
<feature type="transmembrane region" description="Helical" evidence="1">
    <location>
        <begin position="12"/>
        <end position="41"/>
    </location>
</feature>
<evidence type="ECO:0000313" key="3">
    <source>
        <dbReference type="Proteomes" id="UP001500967"/>
    </source>
</evidence>
<keyword evidence="1" id="KW-0812">Transmembrane</keyword>
<keyword evidence="3" id="KW-1185">Reference proteome</keyword>
<proteinExistence type="predicted"/>
<organism evidence="2 3">
    <name type="scientific">Cryptosporangium japonicum</name>
    <dbReference type="NCBI Taxonomy" id="80872"/>
    <lineage>
        <taxon>Bacteria</taxon>
        <taxon>Bacillati</taxon>
        <taxon>Actinomycetota</taxon>
        <taxon>Actinomycetes</taxon>
        <taxon>Cryptosporangiales</taxon>
        <taxon>Cryptosporangiaceae</taxon>
        <taxon>Cryptosporangium</taxon>
    </lineage>
</organism>
<gene>
    <name evidence="2" type="ORF">GCM10009539_12640</name>
</gene>
<keyword evidence="1" id="KW-1133">Transmembrane helix</keyword>
<reference evidence="3" key="1">
    <citation type="journal article" date="2019" name="Int. J. Syst. Evol. Microbiol.">
        <title>The Global Catalogue of Microorganisms (GCM) 10K type strain sequencing project: providing services to taxonomists for standard genome sequencing and annotation.</title>
        <authorList>
            <consortium name="The Broad Institute Genomics Platform"/>
            <consortium name="The Broad Institute Genome Sequencing Center for Infectious Disease"/>
            <person name="Wu L."/>
            <person name="Ma J."/>
        </authorList>
    </citation>
    <scope>NUCLEOTIDE SEQUENCE [LARGE SCALE GENOMIC DNA]</scope>
    <source>
        <strain evidence="3">JCM 10425</strain>
    </source>
</reference>